<sequence>MSLPVALQSVAYYVLSCSTCAKISHRRKAKVQAKKERAEKHALETEQPGLYRHPSPFSTNPYWTEEIMMGPGPPKQKNGSKNASQRALNTAGQGSSYAGSTAMSQSDGPSSPTNATEGSRISGEGWNRKRYQREDEALWGHDIAGPGQRIMDAIARAGTSAGRLLEGRLSRSGPLKEEENPSSYYLAKNPPVNDLHPPVVSTAPASRDETRWMLQPPPAAKVMEGKERVNRSRASSNGSSRRGGDEIPLSRQVTERLVDARLQRGETPYSEGRPLSSKTNIKSPIAKPSPVKQQREGSRSPSFESSTSSDATPRRKRKPPPIFVLPSGRSSRDTIEHIPIPSAPLTASSQIEMGEQSTKPVLTTILSSSAMVPQLPAEDDSALQPASNSAINSRASSPSRRLSPNANAMPASIPKMEPKFPGSSTYQFPRPASVENAEPTSQAS</sequence>
<feature type="compositionally biased region" description="Basic and acidic residues" evidence="1">
    <location>
        <begin position="165"/>
        <end position="179"/>
    </location>
</feature>
<evidence type="ECO:0000313" key="3">
    <source>
        <dbReference type="Proteomes" id="UP000184330"/>
    </source>
</evidence>
<feature type="compositionally biased region" description="Polar residues" evidence="1">
    <location>
        <begin position="77"/>
        <end position="119"/>
    </location>
</feature>
<dbReference type="AlphaFoldDB" id="A0A1L7X750"/>
<accession>A0A1L7X750</accession>
<protein>
    <recommendedName>
        <fullName evidence="4">Signal peptide-containing protein</fullName>
    </recommendedName>
</protein>
<proteinExistence type="predicted"/>
<dbReference type="Proteomes" id="UP000184330">
    <property type="component" value="Unassembled WGS sequence"/>
</dbReference>
<organism evidence="2 3">
    <name type="scientific">Phialocephala subalpina</name>
    <dbReference type="NCBI Taxonomy" id="576137"/>
    <lineage>
        <taxon>Eukaryota</taxon>
        <taxon>Fungi</taxon>
        <taxon>Dikarya</taxon>
        <taxon>Ascomycota</taxon>
        <taxon>Pezizomycotina</taxon>
        <taxon>Leotiomycetes</taxon>
        <taxon>Helotiales</taxon>
        <taxon>Mollisiaceae</taxon>
        <taxon>Phialocephala</taxon>
        <taxon>Phialocephala fortinii species complex</taxon>
    </lineage>
</organism>
<feature type="compositionally biased region" description="Low complexity" evidence="1">
    <location>
        <begin position="299"/>
        <end position="309"/>
    </location>
</feature>
<feature type="region of interest" description="Disordered" evidence="1">
    <location>
        <begin position="34"/>
        <end position="128"/>
    </location>
</feature>
<evidence type="ECO:0000256" key="1">
    <source>
        <dbReference type="SAM" id="MobiDB-lite"/>
    </source>
</evidence>
<evidence type="ECO:0000313" key="2">
    <source>
        <dbReference type="EMBL" id="CZR60822.1"/>
    </source>
</evidence>
<reference evidence="2 3" key="1">
    <citation type="submission" date="2016-03" db="EMBL/GenBank/DDBJ databases">
        <authorList>
            <person name="Ploux O."/>
        </authorList>
    </citation>
    <scope>NUCLEOTIDE SEQUENCE [LARGE SCALE GENOMIC DNA]</scope>
    <source>
        <strain evidence="2 3">UAMH 11012</strain>
    </source>
</reference>
<feature type="region of interest" description="Disordered" evidence="1">
    <location>
        <begin position="165"/>
        <end position="336"/>
    </location>
</feature>
<feature type="compositionally biased region" description="Low complexity" evidence="1">
    <location>
        <begin position="385"/>
        <end position="407"/>
    </location>
</feature>
<name>A0A1L7X750_9HELO</name>
<dbReference type="EMBL" id="FJOG01000017">
    <property type="protein sequence ID" value="CZR60822.1"/>
    <property type="molecule type" value="Genomic_DNA"/>
</dbReference>
<feature type="region of interest" description="Disordered" evidence="1">
    <location>
        <begin position="373"/>
        <end position="444"/>
    </location>
</feature>
<keyword evidence="3" id="KW-1185">Reference proteome</keyword>
<evidence type="ECO:0008006" key="4">
    <source>
        <dbReference type="Google" id="ProtNLM"/>
    </source>
</evidence>
<feature type="compositionally biased region" description="Basic and acidic residues" evidence="1">
    <location>
        <begin position="253"/>
        <end position="264"/>
    </location>
</feature>
<gene>
    <name evidence="2" type="ORF">PAC_10718</name>
</gene>
<feature type="compositionally biased region" description="Basic and acidic residues" evidence="1">
    <location>
        <begin position="34"/>
        <end position="44"/>
    </location>
</feature>
<dbReference type="OrthoDB" id="506431at2759"/>